<dbReference type="EMBL" id="LHQQ01000008">
    <property type="protein sequence ID" value="KOS48146.1"/>
    <property type="molecule type" value="Genomic_DNA"/>
</dbReference>
<reference evidence="1 2" key="1">
    <citation type="submission" date="2015-08" db="EMBL/GenBank/DDBJ databases">
        <title>Genome sequencing of Penicillium nordicum.</title>
        <authorList>
            <person name="Nguyen H.D."/>
            <person name="Seifert K.A."/>
        </authorList>
    </citation>
    <scope>NUCLEOTIDE SEQUENCE [LARGE SCALE GENOMIC DNA]</scope>
    <source>
        <strain evidence="1 2">DAOMC 185683</strain>
    </source>
</reference>
<keyword evidence="2" id="KW-1185">Reference proteome</keyword>
<proteinExistence type="predicted"/>
<evidence type="ECO:0000313" key="2">
    <source>
        <dbReference type="Proteomes" id="UP000037696"/>
    </source>
</evidence>
<gene>
    <name evidence="1" type="ORF">ACN38_g885</name>
</gene>
<name>A0A0M8P9P4_9EURO</name>
<evidence type="ECO:0000313" key="1">
    <source>
        <dbReference type="EMBL" id="KOS48146.1"/>
    </source>
</evidence>
<protein>
    <submittedName>
        <fullName evidence="1">Uncharacterized protein</fullName>
    </submittedName>
</protein>
<comment type="caution">
    <text evidence="1">The sequence shown here is derived from an EMBL/GenBank/DDBJ whole genome shotgun (WGS) entry which is preliminary data.</text>
</comment>
<organism evidence="1 2">
    <name type="scientific">Penicillium nordicum</name>
    <dbReference type="NCBI Taxonomy" id="229535"/>
    <lineage>
        <taxon>Eukaryota</taxon>
        <taxon>Fungi</taxon>
        <taxon>Dikarya</taxon>
        <taxon>Ascomycota</taxon>
        <taxon>Pezizomycotina</taxon>
        <taxon>Eurotiomycetes</taxon>
        <taxon>Eurotiomycetidae</taxon>
        <taxon>Eurotiales</taxon>
        <taxon>Aspergillaceae</taxon>
        <taxon>Penicillium</taxon>
    </lineage>
</organism>
<accession>A0A0M8P9P4</accession>
<dbReference type="Proteomes" id="UP000037696">
    <property type="component" value="Unassembled WGS sequence"/>
</dbReference>
<sequence length="123" mass="13805">MTNLQAPRVSTSGSVPSTMPINTRTCEFRLVCYKRKRTSFELFLSAEIYLHLGRILNQRSSPNVMPRFRLGSADQGLPGQLVHTVLNGALNALLSYHFYSCLLFIPIGSEKLFYVASNFGGFR</sequence>
<dbReference type="AlphaFoldDB" id="A0A0M8P9P4"/>